<evidence type="ECO:0000256" key="11">
    <source>
        <dbReference type="ARBA" id="ARBA00022824"/>
    </source>
</evidence>
<evidence type="ECO:0000256" key="5">
    <source>
        <dbReference type="ARBA" id="ARBA00010195"/>
    </source>
</evidence>
<evidence type="ECO:0000256" key="12">
    <source>
        <dbReference type="ARBA" id="ARBA00022968"/>
    </source>
</evidence>
<evidence type="ECO:0000256" key="7">
    <source>
        <dbReference type="ARBA" id="ARBA00022676"/>
    </source>
</evidence>
<protein>
    <recommendedName>
        <fullName evidence="6">protein xylosyltransferase</fullName>
        <ecNumber evidence="6">2.4.2.26</ecNumber>
    </recommendedName>
    <alternativeName>
        <fullName evidence="18">Peptide O-xylosyltransferase</fullName>
    </alternativeName>
</protein>
<keyword evidence="15" id="KW-0472">Membrane</keyword>
<dbReference type="GO" id="GO:0005789">
    <property type="term" value="C:endoplasmic reticulum membrane"/>
    <property type="evidence" value="ECO:0007669"/>
    <property type="project" value="UniProtKB-SubCell"/>
</dbReference>
<keyword evidence="7" id="KW-0328">Glycosyltransferase</keyword>
<comment type="similarity">
    <text evidence="5">Belongs to the glycosyltransferase 14 family. XylT subfamily.</text>
</comment>
<dbReference type="EC" id="2.4.2.26" evidence="6"/>
<evidence type="ECO:0000256" key="14">
    <source>
        <dbReference type="ARBA" id="ARBA00023034"/>
    </source>
</evidence>
<dbReference type="GO" id="GO:0046872">
    <property type="term" value="F:metal ion binding"/>
    <property type="evidence" value="ECO:0007669"/>
    <property type="project" value="UniProtKB-KW"/>
</dbReference>
<keyword evidence="17" id="KW-0325">Glycoprotein</keyword>
<evidence type="ECO:0000256" key="20">
    <source>
        <dbReference type="SAM" id="MobiDB-lite"/>
    </source>
</evidence>
<dbReference type="InterPro" id="IPR003406">
    <property type="entry name" value="Glyco_trans_14"/>
</dbReference>
<evidence type="ECO:0000256" key="9">
    <source>
        <dbReference type="ARBA" id="ARBA00022692"/>
    </source>
</evidence>
<dbReference type="GO" id="GO:0015012">
    <property type="term" value="P:heparan sulfate proteoglycan biosynthetic process"/>
    <property type="evidence" value="ECO:0007669"/>
    <property type="project" value="UniProtKB-UniPathway"/>
</dbReference>
<keyword evidence="22" id="KW-1185">Reference proteome</keyword>
<keyword evidence="13" id="KW-1133">Transmembrane helix</keyword>
<dbReference type="GO" id="GO:0000139">
    <property type="term" value="C:Golgi membrane"/>
    <property type="evidence" value="ECO:0007669"/>
    <property type="project" value="UniProtKB-SubCell"/>
</dbReference>
<comment type="subcellular location">
    <subcellularLocation>
        <location evidence="2">Endoplasmic reticulum membrane</location>
        <topology evidence="2">Single-pass type II membrane protein</topology>
    </subcellularLocation>
    <subcellularLocation>
        <location evidence="1">Golgi apparatus membrane</location>
        <topology evidence="1">Single-pass type II membrane protein</topology>
    </subcellularLocation>
</comment>
<keyword evidence="16" id="KW-1015">Disulfide bond</keyword>
<evidence type="ECO:0000256" key="13">
    <source>
        <dbReference type="ARBA" id="ARBA00022989"/>
    </source>
</evidence>
<comment type="pathway">
    <text evidence="4">Glycan metabolism; heparan sulfate biosynthesis.</text>
</comment>
<dbReference type="AlphaFoldDB" id="A0A8J4PN07"/>
<evidence type="ECO:0000256" key="19">
    <source>
        <dbReference type="ARBA" id="ARBA00047847"/>
    </source>
</evidence>
<comment type="caution">
    <text evidence="21">The sequence shown here is derived from an EMBL/GenBank/DDBJ whole genome shotgun (WGS) entry which is preliminary data.</text>
</comment>
<keyword evidence="11" id="KW-0256">Endoplasmic reticulum</keyword>
<keyword evidence="10" id="KW-0479">Metal-binding</keyword>
<evidence type="ECO:0000256" key="8">
    <source>
        <dbReference type="ARBA" id="ARBA00022679"/>
    </source>
</evidence>
<keyword evidence="8" id="KW-0808">Transferase</keyword>
<comment type="pathway">
    <text evidence="3">Glycan metabolism; chondroitin sulfate biosynthesis.</text>
</comment>
<dbReference type="OrthoDB" id="2019572at2759"/>
<name>A0A8J4PN07_9MYCE</name>
<feature type="region of interest" description="Disordered" evidence="20">
    <location>
        <begin position="84"/>
        <end position="112"/>
    </location>
</feature>
<evidence type="ECO:0000256" key="3">
    <source>
        <dbReference type="ARBA" id="ARBA00004840"/>
    </source>
</evidence>
<evidence type="ECO:0000256" key="17">
    <source>
        <dbReference type="ARBA" id="ARBA00023180"/>
    </source>
</evidence>
<evidence type="ECO:0000256" key="16">
    <source>
        <dbReference type="ARBA" id="ARBA00023157"/>
    </source>
</evidence>
<evidence type="ECO:0000256" key="6">
    <source>
        <dbReference type="ARBA" id="ARBA00011972"/>
    </source>
</evidence>
<evidence type="ECO:0000256" key="18">
    <source>
        <dbReference type="ARBA" id="ARBA00042865"/>
    </source>
</evidence>
<dbReference type="EMBL" id="AJWJ01000567">
    <property type="protein sequence ID" value="KAF2069952.1"/>
    <property type="molecule type" value="Genomic_DNA"/>
</dbReference>
<dbReference type="UniPathway" id="UPA00756"/>
<keyword evidence="14" id="KW-0333">Golgi apparatus</keyword>
<organism evidence="21 22">
    <name type="scientific">Polysphondylium violaceum</name>
    <dbReference type="NCBI Taxonomy" id="133409"/>
    <lineage>
        <taxon>Eukaryota</taxon>
        <taxon>Amoebozoa</taxon>
        <taxon>Evosea</taxon>
        <taxon>Eumycetozoa</taxon>
        <taxon>Dictyostelia</taxon>
        <taxon>Dictyosteliales</taxon>
        <taxon>Dictyosteliaceae</taxon>
        <taxon>Polysphondylium</taxon>
    </lineage>
</organism>
<dbReference type="PANTHER" id="PTHR46025">
    <property type="entry name" value="XYLOSYLTRANSFERASE OXT"/>
    <property type="match status" value="1"/>
</dbReference>
<dbReference type="PANTHER" id="PTHR46025:SF3">
    <property type="entry name" value="XYLOSYLTRANSFERASE OXT"/>
    <property type="match status" value="1"/>
</dbReference>
<reference evidence="21" key="1">
    <citation type="submission" date="2020-01" db="EMBL/GenBank/DDBJ databases">
        <title>Development of genomics and gene disruption for Polysphondylium violaceum indicates a role for the polyketide synthase stlB in stalk morphogenesis.</title>
        <authorList>
            <person name="Narita B."/>
            <person name="Kawabe Y."/>
            <person name="Kin K."/>
            <person name="Saito T."/>
            <person name="Gibbs R."/>
            <person name="Kuspa A."/>
            <person name="Muzny D."/>
            <person name="Queller D."/>
            <person name="Richards S."/>
            <person name="Strassman J."/>
            <person name="Sucgang R."/>
            <person name="Worley K."/>
            <person name="Schaap P."/>
        </authorList>
    </citation>
    <scope>NUCLEOTIDE SEQUENCE</scope>
    <source>
        <strain evidence="21">QSvi11</strain>
    </source>
</reference>
<dbReference type="GO" id="GO:0050650">
    <property type="term" value="P:chondroitin sulfate proteoglycan biosynthetic process"/>
    <property type="evidence" value="ECO:0007669"/>
    <property type="project" value="TreeGrafter"/>
</dbReference>
<dbReference type="Proteomes" id="UP000695562">
    <property type="component" value="Unassembled WGS sequence"/>
</dbReference>
<sequence length="598" mass="70848">MPKKILLLLGIIFLSAFISFSTYISLFRDNQRIFNHEIIKTTELQNNNFNINRLMNNPKSVDISNSGATDNNNNNFIYFNQNQNQIKSTPPPQHENYLKKSRPPRPPPLFKREKKVEQKLDDLVPKTKYSTSMLTKECLNGGIGFQDKCICSFNYHGDQCQHMGEDRCSNPKFHFEDDKHIQHTTGLETFKNATVPFCCWSKHRHQTNLYRNKLRDNQIDSHHDQLKQILTNYGPWNENDKVFLNHLFSQADPYSADDSTHQYKLIMQQDRKKDKFPVSKSRKSHLAFVLLFHRIEMDEVQQLLKYIYRSKHYYVIHIDKHFNDTAKLDQLNNYINQLYENQLNQNSLLPSNYPKNIKLLDSRYYGAWGSISLVYSELSAYKTLFNMVDERNQAINQHQPWSHVINLSINDFPTQPILALEKFLATESSLNTNFLNEDIPKESSRINKPWLECNRKLYIFNEQENENVCGGESYQQLYDSLDHTAYTDGAQWHFLTNKFARYLISNIKSLERLFSLKFSLIPDETFFQVAKSESYLFTDSEYSMKWDQYNYRYIPWSNLHYEVGLDDISKPFPYETYFTRKVYSTQVKNAIVEKYLKH</sequence>
<keyword evidence="12" id="KW-0735">Signal-anchor</keyword>
<comment type="catalytic activity">
    <reaction evidence="19">
        <text>UDP-alpha-D-xylose + L-seryl-[protein] = 3-O-(beta-D-xylosyl)-L-seryl-[protein] + UDP + H(+)</text>
        <dbReference type="Rhea" id="RHEA:50192"/>
        <dbReference type="Rhea" id="RHEA-COMP:9863"/>
        <dbReference type="Rhea" id="RHEA-COMP:12567"/>
        <dbReference type="ChEBI" id="CHEBI:15378"/>
        <dbReference type="ChEBI" id="CHEBI:29999"/>
        <dbReference type="ChEBI" id="CHEBI:57632"/>
        <dbReference type="ChEBI" id="CHEBI:58223"/>
        <dbReference type="ChEBI" id="CHEBI:132085"/>
        <dbReference type="EC" id="2.4.2.26"/>
    </reaction>
</comment>
<evidence type="ECO:0000256" key="2">
    <source>
        <dbReference type="ARBA" id="ARBA00004648"/>
    </source>
</evidence>
<evidence type="ECO:0000313" key="21">
    <source>
        <dbReference type="EMBL" id="KAF2069952.1"/>
    </source>
</evidence>
<evidence type="ECO:0000256" key="10">
    <source>
        <dbReference type="ARBA" id="ARBA00022723"/>
    </source>
</evidence>
<evidence type="ECO:0000256" key="4">
    <source>
        <dbReference type="ARBA" id="ARBA00005093"/>
    </source>
</evidence>
<evidence type="ECO:0000256" key="15">
    <source>
        <dbReference type="ARBA" id="ARBA00023136"/>
    </source>
</evidence>
<dbReference type="GO" id="GO:0030158">
    <property type="term" value="F:protein xylosyltransferase activity"/>
    <property type="evidence" value="ECO:0007669"/>
    <property type="project" value="UniProtKB-EC"/>
</dbReference>
<accession>A0A8J4PN07</accession>
<proteinExistence type="inferred from homology"/>
<gene>
    <name evidence="21" type="ORF">CYY_008729</name>
</gene>
<evidence type="ECO:0000256" key="1">
    <source>
        <dbReference type="ARBA" id="ARBA00004323"/>
    </source>
</evidence>
<keyword evidence="9" id="KW-0812">Transmembrane</keyword>
<dbReference type="UniPathway" id="UPA00755"/>
<evidence type="ECO:0000313" key="22">
    <source>
        <dbReference type="Proteomes" id="UP000695562"/>
    </source>
</evidence>
<dbReference type="InterPro" id="IPR043538">
    <property type="entry name" value="XYLT"/>
</dbReference>
<dbReference type="Pfam" id="PF02485">
    <property type="entry name" value="Branch"/>
    <property type="match status" value="1"/>
</dbReference>